<evidence type="ECO:0000313" key="4">
    <source>
        <dbReference type="Proteomes" id="UP000241818"/>
    </source>
</evidence>
<dbReference type="GeneID" id="36572920"/>
<dbReference type="EMBL" id="KZ679010">
    <property type="protein sequence ID" value="PSS20249.1"/>
    <property type="molecule type" value="Genomic_DNA"/>
</dbReference>
<reference evidence="3 4" key="1">
    <citation type="journal article" date="2018" name="New Phytol.">
        <title>Comparative genomics and transcriptomics depict ericoid mycorrhizal fungi as versatile saprotrophs and plant mutualists.</title>
        <authorList>
            <person name="Martino E."/>
            <person name="Morin E."/>
            <person name="Grelet G.A."/>
            <person name="Kuo A."/>
            <person name="Kohler A."/>
            <person name="Daghino S."/>
            <person name="Barry K.W."/>
            <person name="Cichocki N."/>
            <person name="Clum A."/>
            <person name="Dockter R.B."/>
            <person name="Hainaut M."/>
            <person name="Kuo R.C."/>
            <person name="LaButti K."/>
            <person name="Lindahl B.D."/>
            <person name="Lindquist E.A."/>
            <person name="Lipzen A."/>
            <person name="Khouja H.R."/>
            <person name="Magnuson J."/>
            <person name="Murat C."/>
            <person name="Ohm R.A."/>
            <person name="Singer S.W."/>
            <person name="Spatafora J.W."/>
            <person name="Wang M."/>
            <person name="Veneault-Fourrey C."/>
            <person name="Henrissat B."/>
            <person name="Grigoriev I.V."/>
            <person name="Martin F.M."/>
            <person name="Perotto S."/>
        </authorList>
    </citation>
    <scope>NUCLEOTIDE SEQUENCE [LARGE SCALE GENOMIC DNA]</scope>
    <source>
        <strain evidence="3 4">ATCC 22711</strain>
    </source>
</reference>
<name>A0A2T3B3N0_AMORE</name>
<dbReference type="InParanoid" id="A0A2T3B3N0"/>
<accession>A0A2T3B3N0</accession>
<keyword evidence="4" id="KW-1185">Reference proteome</keyword>
<proteinExistence type="predicted"/>
<gene>
    <name evidence="3" type="ORF">M430DRAFT_231145</name>
</gene>
<dbReference type="AlphaFoldDB" id="A0A2T3B3N0"/>
<protein>
    <submittedName>
        <fullName evidence="3">Uncharacterized protein</fullName>
    </submittedName>
</protein>
<feature type="transmembrane region" description="Helical" evidence="2">
    <location>
        <begin position="7"/>
        <end position="26"/>
    </location>
</feature>
<dbReference type="RefSeq" id="XP_024721519.1">
    <property type="nucleotide sequence ID" value="XM_024864839.1"/>
</dbReference>
<evidence type="ECO:0000256" key="2">
    <source>
        <dbReference type="SAM" id="Phobius"/>
    </source>
</evidence>
<organism evidence="3 4">
    <name type="scientific">Amorphotheca resinae ATCC 22711</name>
    <dbReference type="NCBI Taxonomy" id="857342"/>
    <lineage>
        <taxon>Eukaryota</taxon>
        <taxon>Fungi</taxon>
        <taxon>Dikarya</taxon>
        <taxon>Ascomycota</taxon>
        <taxon>Pezizomycotina</taxon>
        <taxon>Leotiomycetes</taxon>
        <taxon>Helotiales</taxon>
        <taxon>Amorphothecaceae</taxon>
        <taxon>Amorphotheca</taxon>
    </lineage>
</organism>
<keyword evidence="2" id="KW-0812">Transmembrane</keyword>
<evidence type="ECO:0000313" key="3">
    <source>
        <dbReference type="EMBL" id="PSS20249.1"/>
    </source>
</evidence>
<sequence>MGIYTVIYCYPIIITIITTIIITYQVDEQLTSLSHPIPLQRPYNPNRLLIPTQSYPRYCPWVGTVPMPTPCCSLLLKHNTPHAWRCSPMVLSKRPRCCVEQRSNNPARCYDSRTPATIPKTMRGRAGDQGGPGPRGAPTCSAAARKAWLCFRWATAAPRSP</sequence>
<evidence type="ECO:0000256" key="1">
    <source>
        <dbReference type="SAM" id="MobiDB-lite"/>
    </source>
</evidence>
<dbReference type="Proteomes" id="UP000241818">
    <property type="component" value="Unassembled WGS sequence"/>
</dbReference>
<feature type="region of interest" description="Disordered" evidence="1">
    <location>
        <begin position="110"/>
        <end position="138"/>
    </location>
</feature>
<keyword evidence="2" id="KW-1133">Transmembrane helix</keyword>
<keyword evidence="2" id="KW-0472">Membrane</keyword>